<dbReference type="EMBL" id="CAEZYF010000034">
    <property type="protein sequence ID" value="CAB4746492.1"/>
    <property type="molecule type" value="Genomic_DNA"/>
</dbReference>
<sequence>MTDILIRDIPDEVIAAIDARAKRVGLSRSEYLRRTLERERAGSASPISLDHLARVASLAADLDDPDVMSGAWS</sequence>
<name>A0A6J7C2L2_9ZZZZ</name>
<evidence type="ECO:0000313" key="5">
    <source>
        <dbReference type="EMBL" id="CAB4954667.1"/>
    </source>
</evidence>
<dbReference type="EMBL" id="CAFBMT010000028">
    <property type="protein sequence ID" value="CAB4954667.1"/>
    <property type="molecule type" value="Genomic_DNA"/>
</dbReference>
<protein>
    <submittedName>
        <fullName evidence="4">Unannotated protein</fullName>
    </submittedName>
</protein>
<dbReference type="Gene3D" id="1.10.1220.10">
    <property type="entry name" value="Met repressor-like"/>
    <property type="match status" value="1"/>
</dbReference>
<organism evidence="4">
    <name type="scientific">freshwater metagenome</name>
    <dbReference type="NCBI Taxonomy" id="449393"/>
    <lineage>
        <taxon>unclassified sequences</taxon>
        <taxon>metagenomes</taxon>
        <taxon>ecological metagenomes</taxon>
    </lineage>
</organism>
<accession>A0A6J7C2L2</accession>
<evidence type="ECO:0000313" key="3">
    <source>
        <dbReference type="EMBL" id="CAB4746492.1"/>
    </source>
</evidence>
<evidence type="ECO:0000313" key="2">
    <source>
        <dbReference type="EMBL" id="CAB4365328.1"/>
    </source>
</evidence>
<feature type="domain" description="Antitoxin FitA-like ribbon-helix-helix" evidence="1">
    <location>
        <begin position="4"/>
        <end position="38"/>
    </location>
</feature>
<dbReference type="EMBL" id="CAFBIY010000048">
    <property type="protein sequence ID" value="CAB4850133.1"/>
    <property type="molecule type" value="Genomic_DNA"/>
</dbReference>
<reference evidence="4" key="1">
    <citation type="submission" date="2020-05" db="EMBL/GenBank/DDBJ databases">
        <authorList>
            <person name="Chiriac C."/>
            <person name="Salcher M."/>
            <person name="Ghai R."/>
            <person name="Kavagutti S V."/>
        </authorList>
    </citation>
    <scope>NUCLEOTIDE SEQUENCE</scope>
</reference>
<dbReference type="Pfam" id="PF22513">
    <property type="entry name" value="FitA-like_RHH"/>
    <property type="match status" value="1"/>
</dbReference>
<proteinExistence type="predicted"/>
<dbReference type="InterPro" id="IPR053853">
    <property type="entry name" value="FitA-like_RHH"/>
</dbReference>
<dbReference type="InterPro" id="IPR010985">
    <property type="entry name" value="Ribbon_hlx_hlx"/>
</dbReference>
<dbReference type="GO" id="GO:0006355">
    <property type="term" value="P:regulation of DNA-templated transcription"/>
    <property type="evidence" value="ECO:0007669"/>
    <property type="project" value="InterPro"/>
</dbReference>
<dbReference type="InterPro" id="IPR013321">
    <property type="entry name" value="Arc_rbn_hlx_hlx"/>
</dbReference>
<dbReference type="AlphaFoldDB" id="A0A6J7C2L2"/>
<evidence type="ECO:0000259" key="1">
    <source>
        <dbReference type="Pfam" id="PF22513"/>
    </source>
</evidence>
<dbReference type="SUPFAM" id="SSF47598">
    <property type="entry name" value="Ribbon-helix-helix"/>
    <property type="match status" value="1"/>
</dbReference>
<dbReference type="EMBL" id="CAESGF010000028">
    <property type="protein sequence ID" value="CAB4365328.1"/>
    <property type="molecule type" value="Genomic_DNA"/>
</dbReference>
<evidence type="ECO:0000313" key="4">
    <source>
        <dbReference type="EMBL" id="CAB4850133.1"/>
    </source>
</evidence>
<gene>
    <name evidence="3" type="ORF">UFOPK2656_03265</name>
    <name evidence="4" type="ORF">UFOPK3267_01090</name>
    <name evidence="5" type="ORF">UFOPK3651_03088</name>
    <name evidence="2" type="ORF">UFOPK4189_03073</name>
</gene>